<gene>
    <name evidence="1" type="ORF">SPELUC_LOCUS506</name>
</gene>
<name>A0ACA9K187_9GLOM</name>
<accession>A0ACA9K187</accession>
<reference evidence="1" key="1">
    <citation type="submission" date="2021-06" db="EMBL/GenBank/DDBJ databases">
        <authorList>
            <person name="Kallberg Y."/>
            <person name="Tangrot J."/>
            <person name="Rosling A."/>
        </authorList>
    </citation>
    <scope>NUCLEOTIDE SEQUENCE</scope>
    <source>
        <strain evidence="1">28 12/20/2015</strain>
    </source>
</reference>
<organism evidence="1 2">
    <name type="scientific">Cetraspora pellucida</name>
    <dbReference type="NCBI Taxonomy" id="1433469"/>
    <lineage>
        <taxon>Eukaryota</taxon>
        <taxon>Fungi</taxon>
        <taxon>Fungi incertae sedis</taxon>
        <taxon>Mucoromycota</taxon>
        <taxon>Glomeromycotina</taxon>
        <taxon>Glomeromycetes</taxon>
        <taxon>Diversisporales</taxon>
        <taxon>Gigasporaceae</taxon>
        <taxon>Cetraspora</taxon>
    </lineage>
</organism>
<comment type="caution">
    <text evidence="1">The sequence shown here is derived from an EMBL/GenBank/DDBJ whole genome shotgun (WGS) entry which is preliminary data.</text>
</comment>
<dbReference type="EMBL" id="CAJVPW010000186">
    <property type="protein sequence ID" value="CAG8446059.1"/>
    <property type="molecule type" value="Genomic_DNA"/>
</dbReference>
<dbReference type="Proteomes" id="UP000789366">
    <property type="component" value="Unassembled WGS sequence"/>
</dbReference>
<protein>
    <submittedName>
        <fullName evidence="1">2673_t:CDS:1</fullName>
    </submittedName>
</protein>
<proteinExistence type="predicted"/>
<evidence type="ECO:0000313" key="1">
    <source>
        <dbReference type="EMBL" id="CAG8446059.1"/>
    </source>
</evidence>
<evidence type="ECO:0000313" key="2">
    <source>
        <dbReference type="Proteomes" id="UP000789366"/>
    </source>
</evidence>
<keyword evidence="2" id="KW-1185">Reference proteome</keyword>
<sequence length="55" mass="6580">MNHIAFADNTLIAQRINKGLKRKQNIMRPTTFININSQVKVQEMFYCELNFIKMY</sequence>